<gene>
    <name evidence="1" type="ORF">NCTC12219_01310</name>
</gene>
<name>A0A377JTW0_9HELI</name>
<dbReference type="EMBL" id="UGHX01000001">
    <property type="protein sequence ID" value="STP11420.1"/>
    <property type="molecule type" value="Genomic_DNA"/>
</dbReference>
<evidence type="ECO:0000313" key="1">
    <source>
        <dbReference type="EMBL" id="STP11420.1"/>
    </source>
</evidence>
<dbReference type="Proteomes" id="UP000255103">
    <property type="component" value="Unassembled WGS sequence"/>
</dbReference>
<dbReference type="RefSeq" id="WP_115722025.1">
    <property type="nucleotide sequence ID" value="NZ_UGHX01000001.1"/>
</dbReference>
<evidence type="ECO:0000313" key="2">
    <source>
        <dbReference type="Proteomes" id="UP000255103"/>
    </source>
</evidence>
<protein>
    <submittedName>
        <fullName evidence="1">Uncharacterized protein</fullName>
    </submittedName>
</protein>
<sequence length="257" mass="29105">MPHNSQIHNNSQIHKTSQIQNKPTSRLYAYLHPLSPTLFYPLHSLPAPTIPYNPCGLKIPYNMGFNALQHIANPKAIVIFIGGFCDTIMRAVFREFAGFKAESCLKIYASFKSRTLFASWLPTLMEQNLPLFVITHSWGASNFYKALCDIQNSCPIALHYLLTLDPVGFTPHTHRPNGIRLWENIYIKNKSKNPRRPNIIALIGHPWNEVAISDYNAFLDSASLDSTSLDFACHHASIHQMIQASHFAEELHNIIKA</sequence>
<proteinExistence type="predicted"/>
<accession>A0A377JTW0</accession>
<dbReference type="AlphaFoldDB" id="A0A377JTW0"/>
<reference evidence="1 2" key="1">
    <citation type="submission" date="2018-06" db="EMBL/GenBank/DDBJ databases">
        <authorList>
            <consortium name="Pathogen Informatics"/>
            <person name="Doyle S."/>
        </authorList>
    </citation>
    <scope>NUCLEOTIDE SEQUENCE [LARGE SCALE GENOMIC DNA]</scope>
    <source>
        <strain evidence="1 2">NCTC12219</strain>
    </source>
</reference>
<organism evidence="1 2">
    <name type="scientific">Helicobacter cinaedi</name>
    <dbReference type="NCBI Taxonomy" id="213"/>
    <lineage>
        <taxon>Bacteria</taxon>
        <taxon>Pseudomonadati</taxon>
        <taxon>Campylobacterota</taxon>
        <taxon>Epsilonproteobacteria</taxon>
        <taxon>Campylobacterales</taxon>
        <taxon>Helicobacteraceae</taxon>
        <taxon>Helicobacter</taxon>
    </lineage>
</organism>